<accession>A0ABV6ZUX6</accession>
<reference evidence="3" key="1">
    <citation type="journal article" date="2019" name="Int. J. Syst. Evol. Microbiol.">
        <title>The Global Catalogue of Microorganisms (GCM) 10K type strain sequencing project: providing services to taxonomists for standard genome sequencing and annotation.</title>
        <authorList>
            <consortium name="The Broad Institute Genomics Platform"/>
            <consortium name="The Broad Institute Genome Sequencing Center for Infectious Disease"/>
            <person name="Wu L."/>
            <person name="Ma J."/>
        </authorList>
    </citation>
    <scope>NUCLEOTIDE SEQUENCE [LARGE SCALE GENOMIC DNA]</scope>
    <source>
        <strain evidence="3">KCTC 52487</strain>
    </source>
</reference>
<protein>
    <submittedName>
        <fullName evidence="2">TIGR02301 family protein</fullName>
    </submittedName>
</protein>
<sequence length="144" mass="16309">MRLAVLIFALVFAAPAAAQVKPDIRPGDEPAYEDVPLTPRVDRDRVIPDLAYVLGELHYLAFACEGNHSQAWRNQMQELLDLEAPASGYWRERLIDNFNNGFRDQQRYRLTCGAQVEAERRELASRGRQLSDALLEPLLAEDDG</sequence>
<evidence type="ECO:0000313" key="2">
    <source>
        <dbReference type="EMBL" id="MFC2925261.1"/>
    </source>
</evidence>
<organism evidence="2 3">
    <name type="scientific">Hyphobacterium vulgare</name>
    <dbReference type="NCBI Taxonomy" id="1736751"/>
    <lineage>
        <taxon>Bacteria</taxon>
        <taxon>Pseudomonadati</taxon>
        <taxon>Pseudomonadota</taxon>
        <taxon>Alphaproteobacteria</taxon>
        <taxon>Maricaulales</taxon>
        <taxon>Maricaulaceae</taxon>
        <taxon>Hyphobacterium</taxon>
    </lineage>
</organism>
<dbReference type="NCBIfam" id="TIGR02301">
    <property type="entry name" value="TIGR02301 family protein"/>
    <property type="match status" value="1"/>
</dbReference>
<evidence type="ECO:0000313" key="3">
    <source>
        <dbReference type="Proteomes" id="UP001595379"/>
    </source>
</evidence>
<gene>
    <name evidence="2" type="ORF">ACFOOR_03995</name>
</gene>
<feature type="signal peptide" evidence="1">
    <location>
        <begin position="1"/>
        <end position="18"/>
    </location>
</feature>
<keyword evidence="1" id="KW-0732">Signal</keyword>
<evidence type="ECO:0000256" key="1">
    <source>
        <dbReference type="SAM" id="SignalP"/>
    </source>
</evidence>
<name>A0ABV6ZUX6_9PROT</name>
<feature type="chain" id="PRO_5046948860" evidence="1">
    <location>
        <begin position="19"/>
        <end position="144"/>
    </location>
</feature>
<dbReference type="RefSeq" id="WP_343164138.1">
    <property type="nucleotide sequence ID" value="NZ_JBHRSV010000001.1"/>
</dbReference>
<proteinExistence type="predicted"/>
<keyword evidence="3" id="KW-1185">Reference proteome</keyword>
<dbReference type="Proteomes" id="UP001595379">
    <property type="component" value="Unassembled WGS sequence"/>
</dbReference>
<comment type="caution">
    <text evidence="2">The sequence shown here is derived from an EMBL/GenBank/DDBJ whole genome shotgun (WGS) entry which is preliminary data.</text>
</comment>
<dbReference type="Pfam" id="PF09539">
    <property type="entry name" value="DUF2385"/>
    <property type="match status" value="1"/>
</dbReference>
<dbReference type="EMBL" id="JBHRSV010000001">
    <property type="protein sequence ID" value="MFC2925261.1"/>
    <property type="molecule type" value="Genomic_DNA"/>
</dbReference>
<dbReference type="InterPro" id="IPR012645">
    <property type="entry name" value="CHP02301"/>
</dbReference>